<evidence type="ECO:0000313" key="1">
    <source>
        <dbReference type="EMBL" id="KAK8141569.1"/>
    </source>
</evidence>
<dbReference type="Proteomes" id="UP001397290">
    <property type="component" value="Unassembled WGS sequence"/>
</dbReference>
<comment type="caution">
    <text evidence="1">The sequence shown here is derived from an EMBL/GenBank/DDBJ whole genome shotgun (WGS) entry which is preliminary data.</text>
</comment>
<dbReference type="AlphaFoldDB" id="A0AAW0RHC9"/>
<name>A0AAW0RHC9_9HYPO</name>
<reference evidence="1 2" key="1">
    <citation type="submission" date="2020-02" db="EMBL/GenBank/DDBJ databases">
        <title>Comparative genomics of the hypocrealean fungal genus Beauvera.</title>
        <authorList>
            <person name="Showalter D.N."/>
            <person name="Bushley K.E."/>
            <person name="Rehner S.A."/>
        </authorList>
    </citation>
    <scope>NUCLEOTIDE SEQUENCE [LARGE SCALE GENOMIC DNA]</scope>
    <source>
        <strain evidence="1 2">ARSEF4384</strain>
    </source>
</reference>
<organism evidence="1 2">
    <name type="scientific">Beauveria asiatica</name>
    <dbReference type="NCBI Taxonomy" id="1069075"/>
    <lineage>
        <taxon>Eukaryota</taxon>
        <taxon>Fungi</taxon>
        <taxon>Dikarya</taxon>
        <taxon>Ascomycota</taxon>
        <taxon>Pezizomycotina</taxon>
        <taxon>Sordariomycetes</taxon>
        <taxon>Hypocreomycetidae</taxon>
        <taxon>Hypocreales</taxon>
        <taxon>Cordycipitaceae</taxon>
        <taxon>Beauveria</taxon>
    </lineage>
</organism>
<sequence>IREVWLRGRTSSPYRSAFIHVRPGWEGTYWYVLLSTSCKNETLSLYADFTAGLRAVAISPALAESRKAQLFAGPSQWTVPLSLYPRSLPFENFCYAKASLKDVSAVAACCQADIDGQVIAGIVLLYMDRTEASLGWVAPDGLDSPTPVPDDGIWLCVSLSRTDFPRVTAMAFAAPADEDARYLRLRWRGELEWWFSRRQCQLYYNGELSAETKS</sequence>
<dbReference type="EMBL" id="JAAHCF010000921">
    <property type="protein sequence ID" value="KAK8141569.1"/>
    <property type="molecule type" value="Genomic_DNA"/>
</dbReference>
<accession>A0AAW0RHC9</accession>
<keyword evidence="2" id="KW-1185">Reference proteome</keyword>
<feature type="non-terminal residue" evidence="1">
    <location>
        <position position="1"/>
    </location>
</feature>
<protein>
    <submittedName>
        <fullName evidence="1">Uncharacterized protein</fullName>
    </submittedName>
</protein>
<evidence type="ECO:0000313" key="2">
    <source>
        <dbReference type="Proteomes" id="UP001397290"/>
    </source>
</evidence>
<gene>
    <name evidence="1" type="ORF">G3M48_010304</name>
</gene>
<proteinExistence type="predicted"/>